<comment type="caution">
    <text evidence="2">The sequence shown here is derived from an EMBL/GenBank/DDBJ whole genome shotgun (WGS) entry which is preliminary data.</text>
</comment>
<dbReference type="InterPro" id="IPR007730">
    <property type="entry name" value="SPOR-like_dom"/>
</dbReference>
<dbReference type="PROSITE" id="PS51724">
    <property type="entry name" value="SPOR"/>
    <property type="match status" value="1"/>
</dbReference>
<gene>
    <name evidence="2" type="ORF">D7Z94_14460</name>
</gene>
<dbReference type="SUPFAM" id="SSF110997">
    <property type="entry name" value="Sporulation related repeat"/>
    <property type="match status" value="1"/>
</dbReference>
<dbReference type="Pfam" id="PF05036">
    <property type="entry name" value="SPOR"/>
    <property type="match status" value="1"/>
</dbReference>
<proteinExistence type="predicted"/>
<dbReference type="GO" id="GO:0042834">
    <property type="term" value="F:peptidoglycan binding"/>
    <property type="evidence" value="ECO:0007669"/>
    <property type="project" value="InterPro"/>
</dbReference>
<name>A0A3B0C0L5_9FLAO</name>
<dbReference type="Proteomes" id="UP000276603">
    <property type="component" value="Unassembled WGS sequence"/>
</dbReference>
<dbReference type="AlphaFoldDB" id="A0A3B0C0L5"/>
<dbReference type="EMBL" id="RBCJ01000003">
    <property type="protein sequence ID" value="RKN79505.1"/>
    <property type="molecule type" value="Genomic_DNA"/>
</dbReference>
<protein>
    <submittedName>
        <fullName evidence="2">SPOR domain-containing protein</fullName>
    </submittedName>
</protein>
<dbReference type="RefSeq" id="WP_120712318.1">
    <property type="nucleotide sequence ID" value="NZ_RBCJ01000003.1"/>
</dbReference>
<evidence type="ECO:0000313" key="2">
    <source>
        <dbReference type="EMBL" id="RKN79505.1"/>
    </source>
</evidence>
<feature type="domain" description="SPOR" evidence="1">
    <location>
        <begin position="46"/>
        <end position="126"/>
    </location>
</feature>
<organism evidence="2 3">
    <name type="scientific">Ulvibacterium marinum</name>
    <dbReference type="NCBI Taxonomy" id="2419782"/>
    <lineage>
        <taxon>Bacteria</taxon>
        <taxon>Pseudomonadati</taxon>
        <taxon>Bacteroidota</taxon>
        <taxon>Flavobacteriia</taxon>
        <taxon>Flavobacteriales</taxon>
        <taxon>Flavobacteriaceae</taxon>
        <taxon>Ulvibacterium</taxon>
    </lineage>
</organism>
<sequence length="126" mass="14514">MDFILKTPLSLVVLILGIQLCSAQQGKITIEQDKNIETLLDIYKSANASTEHYRIQVGFGSFDQAQEIQMEVEEDFPELPSKIDFDSPTYRVRVGKFKDKLEAERKFLEVREKYPNAMLLKPKKST</sequence>
<dbReference type="InterPro" id="IPR036680">
    <property type="entry name" value="SPOR-like_sf"/>
</dbReference>
<dbReference type="OrthoDB" id="2473397at2"/>
<accession>A0A3B0C0L5</accession>
<dbReference type="Gene3D" id="3.30.70.1070">
    <property type="entry name" value="Sporulation related repeat"/>
    <property type="match status" value="1"/>
</dbReference>
<reference evidence="2 3" key="1">
    <citation type="submission" date="2018-10" db="EMBL/GenBank/DDBJ databases">
        <title>Ulvibacterium marinum gen. nov., sp. nov., a novel marine bacterium of the family Flavobacteriaceae, isolated from a culture of the green alga Ulva prolifera.</title>
        <authorList>
            <person name="Zhang Z."/>
        </authorList>
    </citation>
    <scope>NUCLEOTIDE SEQUENCE [LARGE SCALE GENOMIC DNA]</scope>
    <source>
        <strain evidence="2 3">CCMM003</strain>
    </source>
</reference>
<evidence type="ECO:0000259" key="1">
    <source>
        <dbReference type="PROSITE" id="PS51724"/>
    </source>
</evidence>
<keyword evidence="3" id="KW-1185">Reference proteome</keyword>
<evidence type="ECO:0000313" key="3">
    <source>
        <dbReference type="Proteomes" id="UP000276603"/>
    </source>
</evidence>